<name>A0A5N0TGI4_9GAMM</name>
<protein>
    <submittedName>
        <fullName evidence="3">Peptidase</fullName>
    </submittedName>
</protein>
<gene>
    <name evidence="3" type="ORF">F3N42_01285</name>
</gene>
<accession>A0A5N0TGI4</accession>
<dbReference type="Pfam" id="PF00246">
    <property type="entry name" value="Peptidase_M14"/>
    <property type="match status" value="1"/>
</dbReference>
<evidence type="ECO:0000259" key="2">
    <source>
        <dbReference type="Pfam" id="PF00246"/>
    </source>
</evidence>
<dbReference type="Gene3D" id="3.40.50.880">
    <property type="match status" value="1"/>
</dbReference>
<keyword evidence="1" id="KW-0732">Signal</keyword>
<keyword evidence="4" id="KW-1185">Reference proteome</keyword>
<dbReference type="Gene3D" id="3.40.630.10">
    <property type="entry name" value="Zn peptidases"/>
    <property type="match status" value="1"/>
</dbReference>
<dbReference type="EMBL" id="VYXP01000001">
    <property type="protein sequence ID" value="KAA9134205.1"/>
    <property type="molecule type" value="Genomic_DNA"/>
</dbReference>
<dbReference type="AlphaFoldDB" id="A0A5N0TGI4"/>
<dbReference type="Proteomes" id="UP000325372">
    <property type="component" value="Unassembled WGS sequence"/>
</dbReference>
<sequence length="984" mass="108418">MRRSVTCFLTALTLLASTTLAARDNLAPTPFPELEYHTALLPGEHDPAIPVPEDLLGFTPGKRPATYDELIAAITAMVDASDRAVMLPYATTHEGRDLYHVIISTPDKLGRRDEIQADVARLADPRELSGGDADTIISRLPGIAWMGYSIHGNESSGADAALMSIYHLLASTDPSVTALLEELVIIIDPVMNPDGRARFTKSLQEARGAAPNVDDQSLLHRQSWPWGRGNHYLYDLNRDYILGVNPETRGKVDAINRWYPQIVIDGHEMGSQETYHFSPSSQPINAHRPDYLGEWGEVFAADQGREFDQRTWPYFNREYFDDLYPGYTTYSQYRGALNILYEQARYSEDGVRRGDGRVVTYAEAVHHHVTSTFANLSTLAEHHEAMYRDYLADRRANVSSGGPYGNRSFVVMANGNHTRLDTLADVLAWQGFEIFRADDAFTVSGATNQLGETVDRYDVPAGSLVIPNRQPEARLLATMLEFDTPISDEVLRREREGVLRDGDSIMYDTTAWNLGMMFGLETLEVPSHLRAGLAPWAVSEADNPAPEAVGEGMGWLASGLDDASVGFAARLLEQGVRVRLTDEATRLDGTDSPRGSVVVLRYDNPPEAGVDADGHWQQLATRVTDTANELNLPVTAFTNGAGEGEFADAGSHHFVALQRPQIAIVTRGSTSGYDYGTIWHSIDRHLGIRHSHLDRNMLGFLDLRRYNVIVLPDLYWGQLSDSERDALKTWTRAGGTLIAIDGATGALTDADAEFSSVRTLGSVLDKLDDYETRLQREWLANNVSLDDDAIWSHTAPVEVDYPWRKAPARPKTDELKQMDAWQAQFMPSGAYVAARVDQHHWLTSGVGEVLPVLVQNNPLLMSGDESRAVVRLGVYREVEPSGWQGILNAAGVSSDNGEGTTRVGWAALPEQHELRLRMSGLLWPEAAQRVANAAWVTRESVGDGQLILFAGSPMFRGASYGTNRLLLNALVYGPGLGADAPISP</sequence>
<feature type="domain" description="Peptidase M14" evidence="2">
    <location>
        <begin position="81"/>
        <end position="270"/>
    </location>
</feature>
<evidence type="ECO:0000313" key="4">
    <source>
        <dbReference type="Proteomes" id="UP000325372"/>
    </source>
</evidence>
<feature type="signal peptide" evidence="1">
    <location>
        <begin position="1"/>
        <end position="21"/>
    </location>
</feature>
<organism evidence="3 4">
    <name type="scientific">Marinihelvus fidelis</name>
    <dbReference type="NCBI Taxonomy" id="2613842"/>
    <lineage>
        <taxon>Bacteria</taxon>
        <taxon>Pseudomonadati</taxon>
        <taxon>Pseudomonadota</taxon>
        <taxon>Gammaproteobacteria</taxon>
        <taxon>Chromatiales</taxon>
        <taxon>Wenzhouxiangellaceae</taxon>
        <taxon>Marinihelvus</taxon>
    </lineage>
</organism>
<feature type="chain" id="PRO_5024405024" evidence="1">
    <location>
        <begin position="22"/>
        <end position="984"/>
    </location>
</feature>
<dbReference type="RefSeq" id="WP_150862568.1">
    <property type="nucleotide sequence ID" value="NZ_VYXP01000001.1"/>
</dbReference>
<evidence type="ECO:0000313" key="3">
    <source>
        <dbReference type="EMBL" id="KAA9134205.1"/>
    </source>
</evidence>
<dbReference type="GO" id="GO:0006508">
    <property type="term" value="P:proteolysis"/>
    <property type="evidence" value="ECO:0007669"/>
    <property type="project" value="InterPro"/>
</dbReference>
<dbReference type="InterPro" id="IPR029062">
    <property type="entry name" value="Class_I_gatase-like"/>
</dbReference>
<proteinExistence type="predicted"/>
<dbReference type="InterPro" id="IPR000834">
    <property type="entry name" value="Peptidase_M14"/>
</dbReference>
<dbReference type="GO" id="GO:0004181">
    <property type="term" value="F:metallocarboxypeptidase activity"/>
    <property type="evidence" value="ECO:0007669"/>
    <property type="project" value="InterPro"/>
</dbReference>
<dbReference type="GO" id="GO:0008270">
    <property type="term" value="F:zinc ion binding"/>
    <property type="evidence" value="ECO:0007669"/>
    <property type="project" value="InterPro"/>
</dbReference>
<reference evidence="3 4" key="1">
    <citation type="submission" date="2019-09" db="EMBL/GenBank/DDBJ databases">
        <title>Wenzhouxiangella sp. Genome sequencing and assembly.</title>
        <authorList>
            <person name="Zhang R."/>
        </authorList>
    </citation>
    <scope>NUCLEOTIDE SEQUENCE [LARGE SCALE GENOMIC DNA]</scope>
    <source>
        <strain evidence="3 4">W260</strain>
    </source>
</reference>
<comment type="caution">
    <text evidence="3">The sequence shown here is derived from an EMBL/GenBank/DDBJ whole genome shotgun (WGS) entry which is preliminary data.</text>
</comment>
<dbReference type="SUPFAM" id="SSF53187">
    <property type="entry name" value="Zn-dependent exopeptidases"/>
    <property type="match status" value="1"/>
</dbReference>
<evidence type="ECO:0000256" key="1">
    <source>
        <dbReference type="SAM" id="SignalP"/>
    </source>
</evidence>
<dbReference type="CDD" id="cd03143">
    <property type="entry name" value="A4_beta-galactosidase_middle_domain"/>
    <property type="match status" value="1"/>
</dbReference>
<dbReference type="SUPFAM" id="SSF52317">
    <property type="entry name" value="Class I glutamine amidotransferase-like"/>
    <property type="match status" value="1"/>
</dbReference>